<dbReference type="Proteomes" id="UP000000591">
    <property type="component" value="Chromosome VII"/>
</dbReference>
<dbReference type="InParanoid" id="Q750H0"/>
<dbReference type="GO" id="GO:1990112">
    <property type="term" value="C:RQC complex"/>
    <property type="evidence" value="ECO:0000318"/>
    <property type="project" value="GO_Central"/>
</dbReference>
<dbReference type="Pfam" id="PF11923">
    <property type="entry name" value="NFACT-C"/>
    <property type="match status" value="1"/>
</dbReference>
<dbReference type="GO" id="GO:0005737">
    <property type="term" value="C:cytoplasm"/>
    <property type="evidence" value="ECO:0007669"/>
    <property type="project" value="UniProtKB-SubCell"/>
</dbReference>
<dbReference type="InterPro" id="IPR021846">
    <property type="entry name" value="NFACT-C"/>
</dbReference>
<dbReference type="InterPro" id="IPR051608">
    <property type="entry name" value="RQC_Subunit_NEMF"/>
</dbReference>
<feature type="transmembrane region" description="Helical" evidence="8">
    <location>
        <begin position="100"/>
        <end position="125"/>
    </location>
</feature>
<gene>
    <name evidence="11" type="ORF">AGOS_AGL017W</name>
</gene>
<dbReference type="EMBL" id="AE016820">
    <property type="protein sequence ID" value="AAS54473.2"/>
    <property type="molecule type" value="Genomic_DNA"/>
</dbReference>
<dbReference type="AlphaFoldDB" id="Q750H0"/>
<dbReference type="FunFam" id="2.30.310.10:FF:000003">
    <property type="entry name" value="Zinc knuckle domain containing protein"/>
    <property type="match status" value="1"/>
</dbReference>
<dbReference type="PANTHER" id="PTHR15239">
    <property type="entry name" value="NUCLEAR EXPORT MEDIATOR FACTOR NEMF"/>
    <property type="match status" value="1"/>
</dbReference>
<evidence type="ECO:0000313" key="11">
    <source>
        <dbReference type="EMBL" id="AAS54473.2"/>
    </source>
</evidence>
<dbReference type="OMA" id="MFLEFFA"/>
<reference evidence="11 12" key="1">
    <citation type="journal article" date="2004" name="Science">
        <title>The Ashbya gossypii genome as a tool for mapping the ancient Saccharomyces cerevisiae genome.</title>
        <authorList>
            <person name="Dietrich F.S."/>
            <person name="Voegeli S."/>
            <person name="Brachat S."/>
            <person name="Lerch A."/>
            <person name="Gates K."/>
            <person name="Steiner S."/>
            <person name="Mohr C."/>
            <person name="Pohlmann R."/>
            <person name="Luedi P."/>
            <person name="Choi S."/>
            <person name="Wing R.A."/>
            <person name="Flavier A."/>
            <person name="Gaffney T.D."/>
            <person name="Philippsen P."/>
        </authorList>
    </citation>
    <scope>NUCLEOTIDE SEQUENCE [LARGE SCALE GENOMIC DNA]</scope>
    <source>
        <strain evidence="12">ATCC 10895 / CBS 109.51 / FGSC 9923 / NRRL Y-1056</strain>
    </source>
</reference>
<dbReference type="GO" id="GO:1990116">
    <property type="term" value="P:ribosome-associated ubiquitin-dependent protein catabolic process"/>
    <property type="evidence" value="ECO:0000318"/>
    <property type="project" value="GO_Central"/>
</dbReference>
<evidence type="ECO:0000256" key="1">
    <source>
        <dbReference type="ARBA" id="ARBA00004496"/>
    </source>
</evidence>
<evidence type="ECO:0000313" key="12">
    <source>
        <dbReference type="Proteomes" id="UP000000591"/>
    </source>
</evidence>
<keyword evidence="12" id="KW-1185">Reference proteome</keyword>
<evidence type="ECO:0000256" key="4">
    <source>
        <dbReference type="ARBA" id="ARBA00023054"/>
    </source>
</evidence>
<dbReference type="Pfam" id="PF05670">
    <property type="entry name" value="NFACT-R_1"/>
    <property type="match status" value="1"/>
</dbReference>
<name>Q750H0_EREGS</name>
<dbReference type="GeneID" id="4622948"/>
<comment type="similarity">
    <text evidence="2">Belongs to the NEMF family.</text>
</comment>
<dbReference type="eggNOG" id="KOG2030">
    <property type="taxonomic scope" value="Eukaryota"/>
</dbReference>
<keyword evidence="8" id="KW-0812">Transmembrane</keyword>
<sequence length="1006" mass="113339">MKQRISSLDLQLLARELKAQLEGCRLANLYNVADASKQFLLKFTKGESKISILIDCGLKIFATEFSRPIPPSPGPFVAKLRKHLKAKRLTTVKQVGADRILVLSFADGLFFLVLEFFAAGNVILLDADRRILALQRVVRDHEQKVGEIYNMFDDHFLEDVSLPVPKLDTHTLPVVQELLIKTKTAAEESKAVMPAAPVGGRKQSLKVPSIHKLLFSSYPYLSSDLLNKILKEHGIDPSQSFLELFDSADQLVDILNIAEKEAYMLLTSEKKNGYILARENPLYDEKKDAEGIRLTYEQFHPFRPYLPDGSQKKFEIVEVDGDYNRTVDKFFSTIDSTKYALRIQTQEQNARKKLEKAKAENQKKIQALVEVQHTNEQRGNAIINNIELVEEAKSAIQGLLDQQMDWTSIEKLIKTEQAKSNRIARVIKLPLNLKANKISVELPLSNEDDESSDGSWGDSESDSGFSSSDDELSDSGLSDFDAEVVRGSGSKNKKGKSKVSNKSITVSIDLSMSAYANASSYFEMKKTGAKKQLGVEQNVQKAMKNIEQKIEKDLKKKLKEQHDVLQVIRSPYFFEKYFWFISTEGFLVLMGKSGIETDQIYSKYIEDDDVYVSNGFGSQVWIKNFERTEIPPNTLMQAGIFANSASEAWSKKVATSPWWCAAKNLSKFDDVGGGLLPSGAFRLKSDEAKNFLPPAQLVMGFAFMWKIKTDDDQEAGYEEDMPAEIDEMGEVSHPSEEMVEESIGPADNLLPSNSNQSINDIIDDIPRVVGSESPVEQTAGVSGLAETKESTHDSESVVVSIIENMNKNVRGKKGKLKKIQKKYSNQDEEDILLKLQALGTLKGIEKQQKEKESEFAREQEREVKKKRREKQQQAQALKFTSSEKVKVNYKKIFKELKPVISADEEVLAPIPVFAPWPALTKYKYKVKVQPGTAKKTKSVNDVLHYFQRRNVDPLQKDKEADWPVEHELLKVFKDQDFIPLICVDKLKVSIPGGGEKQGSKTKSKKK</sequence>
<dbReference type="HOGENOM" id="CLU_003612_1_1_1"/>
<feature type="domain" description="NFACT protein C-terminal" evidence="10">
    <location>
        <begin position="887"/>
        <end position="989"/>
    </location>
</feature>
<keyword evidence="4 6" id="KW-0175">Coiled coil</keyword>
<feature type="region of interest" description="Disordered" evidence="7">
    <location>
        <begin position="444"/>
        <end position="476"/>
    </location>
</feature>
<dbReference type="OrthoDB" id="207084at2759"/>
<comment type="subcellular location">
    <subcellularLocation>
        <location evidence="1">Cytoplasm</location>
    </subcellularLocation>
</comment>
<dbReference type="Gene3D" id="2.30.310.10">
    <property type="entry name" value="ibrinogen binding protein from staphylococcus aureus domain"/>
    <property type="match status" value="1"/>
</dbReference>
<dbReference type="GO" id="GO:0000049">
    <property type="term" value="F:tRNA binding"/>
    <property type="evidence" value="ECO:0000318"/>
    <property type="project" value="GO_Central"/>
</dbReference>
<dbReference type="Pfam" id="PF05833">
    <property type="entry name" value="NFACT_N"/>
    <property type="match status" value="1"/>
</dbReference>
<dbReference type="KEGG" id="ago:AGOS_AGL017W"/>
<dbReference type="FunCoup" id="Q750H0">
    <property type="interactions" value="1059"/>
</dbReference>
<dbReference type="GO" id="GO:0043023">
    <property type="term" value="F:ribosomal large subunit binding"/>
    <property type="evidence" value="ECO:0000318"/>
    <property type="project" value="GO_Central"/>
</dbReference>
<dbReference type="InterPro" id="IPR008532">
    <property type="entry name" value="NFACT_RNA-bd"/>
</dbReference>
<evidence type="ECO:0000259" key="9">
    <source>
        <dbReference type="Pfam" id="PF05670"/>
    </source>
</evidence>
<protein>
    <recommendedName>
        <fullName evidence="5">Ribosome quality control complex subunit 2</fullName>
    </recommendedName>
</protein>
<proteinExistence type="inferred from homology"/>
<keyword evidence="8" id="KW-1133">Transmembrane helix</keyword>
<evidence type="ECO:0000256" key="3">
    <source>
        <dbReference type="ARBA" id="ARBA00022490"/>
    </source>
</evidence>
<organism evidence="11 12">
    <name type="scientific">Eremothecium gossypii (strain ATCC 10895 / CBS 109.51 / FGSC 9923 / NRRL Y-1056)</name>
    <name type="common">Yeast</name>
    <name type="synonym">Ashbya gossypii</name>
    <dbReference type="NCBI Taxonomy" id="284811"/>
    <lineage>
        <taxon>Eukaryota</taxon>
        <taxon>Fungi</taxon>
        <taxon>Dikarya</taxon>
        <taxon>Ascomycota</taxon>
        <taxon>Saccharomycotina</taxon>
        <taxon>Saccharomycetes</taxon>
        <taxon>Saccharomycetales</taxon>
        <taxon>Saccharomycetaceae</taxon>
        <taxon>Eremothecium</taxon>
    </lineage>
</organism>
<evidence type="ECO:0000256" key="5">
    <source>
        <dbReference type="ARBA" id="ARBA00070414"/>
    </source>
</evidence>
<keyword evidence="3" id="KW-0963">Cytoplasm</keyword>
<keyword evidence="8" id="KW-0472">Membrane</keyword>
<feature type="domain" description="NFACT RNA-binding" evidence="9">
    <location>
        <begin position="576"/>
        <end position="684"/>
    </location>
</feature>
<dbReference type="PANTHER" id="PTHR15239:SF6">
    <property type="entry name" value="RIBOSOME QUALITY CONTROL COMPLEX SUBUNIT NEMF"/>
    <property type="match status" value="1"/>
</dbReference>
<evidence type="ECO:0000256" key="2">
    <source>
        <dbReference type="ARBA" id="ARBA00008318"/>
    </source>
</evidence>
<feature type="compositionally biased region" description="Low complexity" evidence="7">
    <location>
        <begin position="453"/>
        <end position="467"/>
    </location>
</feature>
<feature type="compositionally biased region" description="Basic and acidic residues" evidence="7">
    <location>
        <begin position="848"/>
        <end position="863"/>
    </location>
</feature>
<dbReference type="GO" id="GO:0072344">
    <property type="term" value="P:rescue of stalled ribosome"/>
    <property type="evidence" value="ECO:0000318"/>
    <property type="project" value="GO_Central"/>
</dbReference>
<evidence type="ECO:0000259" key="10">
    <source>
        <dbReference type="Pfam" id="PF11923"/>
    </source>
</evidence>
<dbReference type="RefSeq" id="NP_986649.2">
    <property type="nucleotide sequence ID" value="NM_211711.2"/>
</dbReference>
<accession>Q750H0</accession>
<feature type="coiled-coil region" evidence="6">
    <location>
        <begin position="340"/>
        <end position="374"/>
    </location>
</feature>
<feature type="region of interest" description="Disordered" evidence="7">
    <location>
        <begin position="848"/>
        <end position="869"/>
    </location>
</feature>
<evidence type="ECO:0000256" key="8">
    <source>
        <dbReference type="SAM" id="Phobius"/>
    </source>
</evidence>
<dbReference type="STRING" id="284811.Q750H0"/>
<evidence type="ECO:0000256" key="6">
    <source>
        <dbReference type="SAM" id="Coils"/>
    </source>
</evidence>
<evidence type="ECO:0000256" key="7">
    <source>
        <dbReference type="SAM" id="MobiDB-lite"/>
    </source>
</evidence>
<reference evidence="12" key="2">
    <citation type="journal article" date="2013" name="G3 (Bethesda)">
        <title>Genomes of Ashbya fungi isolated from insects reveal four mating-type loci, numerous translocations, lack of transposons, and distinct gene duplications.</title>
        <authorList>
            <person name="Dietrich F.S."/>
            <person name="Voegeli S."/>
            <person name="Kuo S."/>
            <person name="Philippsen P."/>
        </authorList>
    </citation>
    <scope>GENOME REANNOTATION</scope>
    <source>
        <strain evidence="12">ATCC 10895 / CBS 109.51 / FGSC 9923 / NRRL Y-1056</strain>
    </source>
</reference>